<dbReference type="PROSITE" id="PS00028">
    <property type="entry name" value="ZINC_FINGER_C2H2_1"/>
    <property type="match status" value="1"/>
</dbReference>
<dbReference type="SMART" id="SM00355">
    <property type="entry name" value="ZnF_C2H2"/>
    <property type="match status" value="2"/>
</dbReference>
<accession>A0A0D2DY15</accession>
<dbReference type="Proteomes" id="UP000053342">
    <property type="component" value="Unassembled WGS sequence"/>
</dbReference>
<feature type="domain" description="C2H2-type" evidence="1">
    <location>
        <begin position="93"/>
        <end position="116"/>
    </location>
</feature>
<dbReference type="OrthoDB" id="416217at2759"/>
<organism evidence="2 3">
    <name type="scientific">Exophiala oligosperma</name>
    <dbReference type="NCBI Taxonomy" id="215243"/>
    <lineage>
        <taxon>Eukaryota</taxon>
        <taxon>Fungi</taxon>
        <taxon>Dikarya</taxon>
        <taxon>Ascomycota</taxon>
        <taxon>Pezizomycotina</taxon>
        <taxon>Eurotiomycetes</taxon>
        <taxon>Chaetothyriomycetidae</taxon>
        <taxon>Chaetothyriales</taxon>
        <taxon>Herpotrichiellaceae</taxon>
        <taxon>Exophiala</taxon>
    </lineage>
</organism>
<dbReference type="VEuPathDB" id="FungiDB:PV06_07635"/>
<dbReference type="AlphaFoldDB" id="A0A0D2DY15"/>
<name>A0A0D2DY15_9EURO</name>
<sequence>MARKQPAHGSQPAELLHYSRRYRVVICTICHYAVPRPGIAWHLKEMHYMSPSDRRPYLEFVAKLDICHPNQVVPPAADEFPVPYLPLFDGLQCSVSGCDYLCTSEKRLKNHLASTHKTQQEASRRVPVQTFFRGNKLSYFTGPSTPSLLTPMTSHGKLLPRPAQSQTLRGPVTTSISCRLQCPNQDPLALLQHYQRSTYKTIADGTPTDEKLWREVIFQMAHEQEFLLNGLLAFTCLHLAYLNPETRNEYLIKASEYQGKAMPQFRDAIGKPSEGNCHAVLAFSCLLIPYSFASEQQDELLLASDDEVDVVPTWLYFIRYGCIMLCEHWKMVECGPCGALAKAWEKPFETRTPEQAAYLEDMQSIMDAAVGEHVWPDEARQAYREAAAELAMAFACLQSDPQNYTTWDALRVWPTRMSMEFTKLLRDSHPAALILLAHYAILLKPIESKWYFKDRATKLLETISRKLHPRWQFALPGL</sequence>
<dbReference type="RefSeq" id="XP_016260650.1">
    <property type="nucleotide sequence ID" value="XM_016408896.1"/>
</dbReference>
<dbReference type="PANTHER" id="PTHR47784">
    <property type="entry name" value="STEROL UPTAKE CONTROL PROTEIN 2"/>
    <property type="match status" value="1"/>
</dbReference>
<dbReference type="GeneID" id="27359709"/>
<gene>
    <name evidence="2" type="ORF">PV06_07635</name>
</gene>
<reference evidence="2 3" key="1">
    <citation type="submission" date="2015-01" db="EMBL/GenBank/DDBJ databases">
        <title>The Genome Sequence of Exophiala oligosperma CBS72588.</title>
        <authorList>
            <consortium name="The Broad Institute Genomics Platform"/>
            <person name="Cuomo C."/>
            <person name="de Hoog S."/>
            <person name="Gorbushina A."/>
            <person name="Stielow B."/>
            <person name="Teixiera M."/>
            <person name="Abouelleil A."/>
            <person name="Chapman S.B."/>
            <person name="Priest M."/>
            <person name="Young S.K."/>
            <person name="Wortman J."/>
            <person name="Nusbaum C."/>
            <person name="Birren B."/>
        </authorList>
    </citation>
    <scope>NUCLEOTIDE SEQUENCE [LARGE SCALE GENOMIC DNA]</scope>
    <source>
        <strain evidence="2 3">CBS 72588</strain>
    </source>
</reference>
<evidence type="ECO:0000259" key="1">
    <source>
        <dbReference type="PROSITE" id="PS00028"/>
    </source>
</evidence>
<dbReference type="InterPro" id="IPR053157">
    <property type="entry name" value="Sterol_Uptake_Regulator"/>
</dbReference>
<proteinExistence type="predicted"/>
<dbReference type="GO" id="GO:0001228">
    <property type="term" value="F:DNA-binding transcription activator activity, RNA polymerase II-specific"/>
    <property type="evidence" value="ECO:0007669"/>
    <property type="project" value="TreeGrafter"/>
</dbReference>
<evidence type="ECO:0000313" key="3">
    <source>
        <dbReference type="Proteomes" id="UP000053342"/>
    </source>
</evidence>
<dbReference type="InterPro" id="IPR013087">
    <property type="entry name" value="Znf_C2H2_type"/>
</dbReference>
<evidence type="ECO:0000313" key="2">
    <source>
        <dbReference type="EMBL" id="KIW40434.1"/>
    </source>
</evidence>
<dbReference type="Pfam" id="PF11951">
    <property type="entry name" value="Fungal_trans_2"/>
    <property type="match status" value="1"/>
</dbReference>
<protein>
    <recommendedName>
        <fullName evidence="1">C2H2-type domain-containing protein</fullName>
    </recommendedName>
</protein>
<dbReference type="EMBL" id="KN847338">
    <property type="protein sequence ID" value="KIW40434.1"/>
    <property type="molecule type" value="Genomic_DNA"/>
</dbReference>
<dbReference type="Pfam" id="PF12013">
    <property type="entry name" value="OrsD"/>
    <property type="match status" value="1"/>
</dbReference>
<dbReference type="PANTHER" id="PTHR47784:SF5">
    <property type="entry name" value="STEROL UPTAKE CONTROL PROTEIN 2"/>
    <property type="match status" value="1"/>
</dbReference>
<dbReference type="InterPro" id="IPR021858">
    <property type="entry name" value="Fun_TF"/>
</dbReference>
<dbReference type="HOGENOM" id="CLU_024934_8_0_1"/>
<keyword evidence="3" id="KW-1185">Reference proteome</keyword>
<dbReference type="InterPro" id="IPR022698">
    <property type="entry name" value="OrsD"/>
</dbReference>